<dbReference type="InterPro" id="IPR018099">
    <property type="entry name" value="Purine_phosphorylase-2_CS"/>
</dbReference>
<dbReference type="Pfam" id="PF01048">
    <property type="entry name" value="PNP_UDP_1"/>
    <property type="match status" value="1"/>
</dbReference>
<name>A0A9W7ZKZ7_9FUNG</name>
<dbReference type="InterPro" id="IPR010044">
    <property type="entry name" value="MTAP"/>
</dbReference>
<dbReference type="InterPro" id="IPR000845">
    <property type="entry name" value="Nucleoside_phosphorylase_d"/>
</dbReference>
<organism evidence="6 7">
    <name type="scientific">Tieghemiomyces parasiticus</name>
    <dbReference type="NCBI Taxonomy" id="78921"/>
    <lineage>
        <taxon>Eukaryota</taxon>
        <taxon>Fungi</taxon>
        <taxon>Fungi incertae sedis</taxon>
        <taxon>Zoopagomycota</taxon>
        <taxon>Kickxellomycotina</taxon>
        <taxon>Dimargaritomycetes</taxon>
        <taxon>Dimargaritales</taxon>
        <taxon>Dimargaritaceae</taxon>
        <taxon>Tieghemiomyces</taxon>
    </lineage>
</organism>
<dbReference type="CDD" id="cd09010">
    <property type="entry name" value="MTAP_SsMTAPII_like_MTIP"/>
    <property type="match status" value="1"/>
</dbReference>
<dbReference type="GO" id="GO:0006166">
    <property type="term" value="P:purine ribonucleoside salvage"/>
    <property type="evidence" value="ECO:0007669"/>
    <property type="project" value="UniProtKB-KW"/>
</dbReference>
<dbReference type="SUPFAM" id="SSF53167">
    <property type="entry name" value="Purine and uridine phosphorylases"/>
    <property type="match status" value="1"/>
</dbReference>
<dbReference type="Gene3D" id="3.40.50.1580">
    <property type="entry name" value="Nucleoside phosphorylase domain"/>
    <property type="match status" value="1"/>
</dbReference>
<dbReference type="GO" id="GO:0017061">
    <property type="term" value="F:S-methyl-5-thioadenosine phosphorylase activity"/>
    <property type="evidence" value="ECO:0007669"/>
    <property type="project" value="UniProtKB-UniRule"/>
</dbReference>
<feature type="binding site" evidence="4">
    <location>
        <begin position="93"/>
        <end position="94"/>
    </location>
    <ligand>
        <name>phosphate</name>
        <dbReference type="ChEBI" id="CHEBI:43474"/>
    </ligand>
</feature>
<dbReference type="InterPro" id="IPR035994">
    <property type="entry name" value="Nucleoside_phosphorylase_sf"/>
</dbReference>
<comment type="caution">
    <text evidence="6">The sequence shown here is derived from an EMBL/GenBank/DDBJ whole genome shotgun (WGS) entry which is preliminary data.</text>
</comment>
<keyword evidence="3 4" id="KW-0660">Purine salvage</keyword>
<dbReference type="EC" id="2.4.2.28" evidence="4"/>
<feature type="site" description="Important for substrate specificity" evidence="4">
    <location>
        <position position="215"/>
    </location>
</feature>
<dbReference type="Proteomes" id="UP001150569">
    <property type="component" value="Unassembled WGS sequence"/>
</dbReference>
<reference evidence="6" key="1">
    <citation type="submission" date="2022-07" db="EMBL/GenBank/DDBJ databases">
        <title>Phylogenomic reconstructions and comparative analyses of Kickxellomycotina fungi.</title>
        <authorList>
            <person name="Reynolds N.K."/>
            <person name="Stajich J.E."/>
            <person name="Barry K."/>
            <person name="Grigoriev I.V."/>
            <person name="Crous P."/>
            <person name="Smith M.E."/>
        </authorList>
    </citation>
    <scope>NUCLEOTIDE SEQUENCE</scope>
    <source>
        <strain evidence="6">RSA 861</strain>
    </source>
</reference>
<evidence type="ECO:0000313" key="6">
    <source>
        <dbReference type="EMBL" id="KAJ1910740.1"/>
    </source>
</evidence>
<comment type="catalytic activity">
    <reaction evidence="4">
        <text>S-methyl-5'-thioadenosine + phosphate = 5-(methylsulfanyl)-alpha-D-ribose 1-phosphate + adenine</text>
        <dbReference type="Rhea" id="RHEA:11852"/>
        <dbReference type="ChEBI" id="CHEBI:16708"/>
        <dbReference type="ChEBI" id="CHEBI:17509"/>
        <dbReference type="ChEBI" id="CHEBI:43474"/>
        <dbReference type="ChEBI" id="CHEBI:58533"/>
        <dbReference type="EC" id="2.4.2.28"/>
    </reaction>
</comment>
<feature type="binding site" evidence="4">
    <location>
        <position position="16"/>
    </location>
    <ligand>
        <name>phosphate</name>
        <dbReference type="ChEBI" id="CHEBI:43474"/>
    </ligand>
</feature>
<feature type="domain" description="Nucleoside phosphorylase" evidence="5">
    <location>
        <begin position="10"/>
        <end position="292"/>
    </location>
</feature>
<dbReference type="GO" id="GO:0005829">
    <property type="term" value="C:cytosol"/>
    <property type="evidence" value="ECO:0007669"/>
    <property type="project" value="TreeGrafter"/>
</dbReference>
<evidence type="ECO:0000313" key="7">
    <source>
        <dbReference type="Proteomes" id="UP001150569"/>
    </source>
</evidence>
<gene>
    <name evidence="6" type="primary">MEU1_2</name>
    <name evidence="6" type="ORF">IWQ60_010494</name>
</gene>
<dbReference type="PROSITE" id="PS01240">
    <property type="entry name" value="PNP_MTAP_2"/>
    <property type="match status" value="1"/>
</dbReference>
<dbReference type="PANTHER" id="PTHR42679:SF2">
    <property type="entry name" value="S-METHYL-5'-THIOADENOSINE PHOSPHORYLASE"/>
    <property type="match status" value="1"/>
</dbReference>
<dbReference type="OrthoDB" id="431409at2759"/>
<protein>
    <recommendedName>
        <fullName evidence="4">S-methyl-5'-thioadenosine phosphorylase</fullName>
        <ecNumber evidence="4">2.4.2.28</ecNumber>
    </recommendedName>
    <alternativeName>
        <fullName evidence="4">5'-methylthioadenosine phosphorylase</fullName>
        <shortName evidence="4">MTA phosphorylase</shortName>
        <shortName evidence="4">MTAP</shortName>
        <shortName evidence="4">MTAPase</shortName>
    </alternativeName>
</protein>
<feature type="site" description="Important for substrate specificity" evidence="4">
    <location>
        <position position="270"/>
    </location>
</feature>
<accession>A0A9W7ZKZ7</accession>
<dbReference type="HAMAP" id="MF_01963">
    <property type="entry name" value="MTAP"/>
    <property type="match status" value="1"/>
</dbReference>
<comment type="subunit">
    <text evidence="4">Homotrimer.</text>
</comment>
<comment type="similarity">
    <text evidence="4">Belongs to the PNP/MTAP phosphorylase family. MTAP subfamily.</text>
</comment>
<feature type="binding site" evidence="4">
    <location>
        <begin position="60"/>
        <end position="61"/>
    </location>
    <ligand>
        <name>phosphate</name>
        <dbReference type="ChEBI" id="CHEBI:43474"/>
    </ligand>
</feature>
<keyword evidence="1 4" id="KW-0328">Glycosyltransferase</keyword>
<comment type="subcellular location">
    <subcellularLocation>
        <location evidence="4">Cytoplasm</location>
    </subcellularLocation>
    <subcellularLocation>
        <location evidence="4">Nucleus</location>
    </subcellularLocation>
</comment>
<keyword evidence="4" id="KW-0963">Cytoplasm</keyword>
<comment type="pathway">
    <text evidence="4">Amino-acid biosynthesis; L-methionine biosynthesis via salvage pathway; S-methyl-5-thio-alpha-D-ribose 1-phosphate from S-methyl-5'-thioadenosine (phosphorylase route): step 1/1.</text>
</comment>
<dbReference type="GO" id="GO:0005634">
    <property type="term" value="C:nucleus"/>
    <property type="evidence" value="ECO:0007669"/>
    <property type="project" value="UniProtKB-SubCell"/>
</dbReference>
<evidence type="ECO:0000259" key="5">
    <source>
        <dbReference type="Pfam" id="PF01048"/>
    </source>
</evidence>
<evidence type="ECO:0000256" key="2">
    <source>
        <dbReference type="ARBA" id="ARBA00022679"/>
    </source>
</evidence>
<dbReference type="PANTHER" id="PTHR42679">
    <property type="entry name" value="S-METHYL-5'-THIOADENOSINE PHOSPHORYLASE"/>
    <property type="match status" value="1"/>
</dbReference>
<evidence type="ECO:0000256" key="1">
    <source>
        <dbReference type="ARBA" id="ARBA00022676"/>
    </source>
</evidence>
<dbReference type="GO" id="GO:0019509">
    <property type="term" value="P:L-methionine salvage from methylthioadenosine"/>
    <property type="evidence" value="ECO:0007669"/>
    <property type="project" value="UniProtKB-UniRule"/>
</dbReference>
<dbReference type="AlphaFoldDB" id="A0A9W7ZKZ7"/>
<sequence length="350" mass="37837">MPTEHTDVHLAIIGGSGLYNLEGLQVVDEVYPQTPWGYPADKILIGRLSAVGPKVAFLARHGRRHQFSPSEVPNRANIAALKHLGVQAVIAFSAVGSLREDIRPGDFVLPDQIVDRTKGVRDHTFFEGGVLAHASFADPFHPPLADLIAQDAAPCLTNPTILRTAATSTAGAVGEGAAAANEKQQATEAVAKEAVEPPRLHRGKTVVTIEGPAFSTRAESHLYRAWNCDVVNMTAVPEAKLAREAEMAYQMVCMSTDYDCWREGDEGVSVSAVMAVMQRNALHAQAMILAILHAFEANPTIAHQRLREATVAARGSMANAIMTPPDHRDPEVTQRLHYILPDYFPLPASP</sequence>
<proteinExistence type="inferred from homology"/>
<feature type="binding site" evidence="4">
    <location>
        <position position="234"/>
    </location>
    <ligand>
        <name>phosphate</name>
        <dbReference type="ChEBI" id="CHEBI:43474"/>
    </ligand>
</feature>
<feature type="binding site" evidence="4">
    <location>
        <begin position="257"/>
        <end position="259"/>
    </location>
    <ligand>
        <name>substrate</name>
    </ligand>
</feature>
<feature type="binding site" evidence="4">
    <location>
        <position position="233"/>
    </location>
    <ligand>
        <name>substrate</name>
    </ligand>
</feature>
<evidence type="ECO:0000256" key="3">
    <source>
        <dbReference type="ARBA" id="ARBA00022726"/>
    </source>
</evidence>
<dbReference type="EMBL" id="JANBPT010001011">
    <property type="protein sequence ID" value="KAJ1910740.1"/>
    <property type="molecule type" value="Genomic_DNA"/>
</dbReference>
<keyword evidence="4" id="KW-0539">Nucleus</keyword>
<comment type="function">
    <text evidence="4">Catalyzes the reversible phosphorylation of S-methyl-5'-thioadenosine (MTA) to adenine and 5-methylthioribose-1-phosphate. Involved in the breakdown of MTA, a major by-product of polyamine biosynthesis. Responsible for the first step in the methionine salvage pathway after MTA has been generated from S-adenosylmethionine. Has broad substrate specificity with 6-aminopurine nucleosides as preferred substrates.</text>
</comment>
<keyword evidence="7" id="KW-1185">Reference proteome</keyword>
<keyword evidence="2 4" id="KW-0808">Transferase</keyword>
<evidence type="ECO:0000256" key="4">
    <source>
        <dbReference type="HAMAP-Rule" id="MF_03155"/>
    </source>
</evidence>